<keyword evidence="1" id="KW-0472">Membrane</keyword>
<gene>
    <name evidence="2" type="ORF">SAMN05660923_02252</name>
</gene>
<keyword evidence="3" id="KW-1185">Reference proteome</keyword>
<dbReference type="RefSeq" id="WP_268807636.1">
    <property type="nucleotide sequence ID" value="NZ_BSYN01000005.1"/>
</dbReference>
<evidence type="ECO:0000313" key="3">
    <source>
        <dbReference type="Proteomes" id="UP000198828"/>
    </source>
</evidence>
<protein>
    <submittedName>
        <fullName evidence="2">Uncharacterized protein</fullName>
    </submittedName>
</protein>
<name>A0A1H3BFP5_9FIRM</name>
<proteinExistence type="predicted"/>
<reference evidence="2 3" key="1">
    <citation type="submission" date="2016-10" db="EMBL/GenBank/DDBJ databases">
        <authorList>
            <person name="de Groot N.N."/>
        </authorList>
    </citation>
    <scope>NUCLEOTIDE SEQUENCE [LARGE SCALE GENOMIC DNA]</scope>
    <source>
        <strain evidence="2 3">DSM 23310</strain>
    </source>
</reference>
<dbReference type="Proteomes" id="UP000198828">
    <property type="component" value="Unassembled WGS sequence"/>
</dbReference>
<organism evidence="2 3">
    <name type="scientific">Tepidimicrobium xylanilyticum</name>
    <dbReference type="NCBI Taxonomy" id="1123352"/>
    <lineage>
        <taxon>Bacteria</taxon>
        <taxon>Bacillati</taxon>
        <taxon>Bacillota</taxon>
        <taxon>Tissierellia</taxon>
        <taxon>Tissierellales</taxon>
        <taxon>Tepidimicrobiaceae</taxon>
        <taxon>Tepidimicrobium</taxon>
    </lineage>
</organism>
<evidence type="ECO:0000313" key="2">
    <source>
        <dbReference type="EMBL" id="SDX40184.1"/>
    </source>
</evidence>
<keyword evidence="1" id="KW-1133">Transmembrane helix</keyword>
<sequence>MNVKIVIIVTVITILVSLQYTLNKILVELREIKRILMSKYR</sequence>
<accession>A0A1H3BFP5</accession>
<feature type="transmembrane region" description="Helical" evidence="1">
    <location>
        <begin position="6"/>
        <end position="27"/>
    </location>
</feature>
<dbReference type="AlphaFoldDB" id="A0A1H3BFP5"/>
<dbReference type="EMBL" id="FNNG01000010">
    <property type="protein sequence ID" value="SDX40184.1"/>
    <property type="molecule type" value="Genomic_DNA"/>
</dbReference>
<keyword evidence="1" id="KW-0812">Transmembrane</keyword>
<evidence type="ECO:0000256" key="1">
    <source>
        <dbReference type="SAM" id="Phobius"/>
    </source>
</evidence>